<comment type="caution">
    <text evidence="3">The sequence shown here is derived from an EMBL/GenBank/DDBJ whole genome shotgun (WGS) entry which is preliminary data.</text>
</comment>
<evidence type="ECO:0000313" key="3">
    <source>
        <dbReference type="EMBL" id="ROT64134.1"/>
    </source>
</evidence>
<feature type="chain" id="PRO_5018771137" evidence="2">
    <location>
        <begin position="25"/>
        <end position="384"/>
    </location>
</feature>
<dbReference type="AlphaFoldDB" id="A0A3R7M0P9"/>
<proteinExistence type="predicted"/>
<dbReference type="Proteomes" id="UP000283509">
    <property type="component" value="Unassembled WGS sequence"/>
</dbReference>
<dbReference type="OrthoDB" id="9229163at2759"/>
<evidence type="ECO:0000256" key="1">
    <source>
        <dbReference type="SAM" id="MobiDB-lite"/>
    </source>
</evidence>
<keyword evidence="4" id="KW-1185">Reference proteome</keyword>
<feature type="region of interest" description="Disordered" evidence="1">
    <location>
        <begin position="320"/>
        <end position="384"/>
    </location>
</feature>
<sequence length="384" mass="40783">MKMMTSRPFLTWLLLTALTTLTEGKCPSVCRCATDVGGRKLVTCDSGNLVDPIPVFEMDKETKTLQLTCPRPAFRCASPPPPPPPINIGASIPTALMISKVTQDYSRAVNSPAGDSHVQAGRGAAFYTDIRSSYLLWHYEPSLYYALVQPAPPLSLSLLLLSHLFTSPPISSSSLPPPHCPVLPTDLPLLSPPPLHPLLLPHLLLPHVPLPAPPSLSPPSFSFSSPSLPHPPHVPLPALLPSPLSAPPLLSPPRVPLLASLSLPLLPPLPLCFFHLQPPSPLSLSSPPPMCLFQLLSPSPLFHLFPPLLSSLLSACASSTSTLPPPSPSLPSPLHVPLPPSPPSLLPPSPPPSPPLLPPRPSPLSSLPRPSPLLHTTTTKKTLK</sequence>
<feature type="compositionally biased region" description="Pro residues" evidence="1">
    <location>
        <begin position="323"/>
        <end position="362"/>
    </location>
</feature>
<feature type="compositionally biased region" description="Low complexity" evidence="1">
    <location>
        <begin position="363"/>
        <end position="384"/>
    </location>
</feature>
<reference evidence="3 4" key="2">
    <citation type="submission" date="2019-01" db="EMBL/GenBank/DDBJ databases">
        <title>The decoding of complex shrimp genome reveals the adaptation for benthos swimmer, frequently molting mechanism and breeding impact on genome.</title>
        <authorList>
            <person name="Sun Y."/>
            <person name="Gao Y."/>
            <person name="Yu Y."/>
        </authorList>
    </citation>
    <scope>NUCLEOTIDE SEQUENCE [LARGE SCALE GENOMIC DNA]</scope>
    <source>
        <tissue evidence="3">Muscle</tissue>
    </source>
</reference>
<reference evidence="3 4" key="1">
    <citation type="submission" date="2018-04" db="EMBL/GenBank/DDBJ databases">
        <authorList>
            <person name="Zhang X."/>
            <person name="Yuan J."/>
            <person name="Li F."/>
            <person name="Xiang J."/>
        </authorList>
    </citation>
    <scope>NUCLEOTIDE SEQUENCE [LARGE SCALE GENOMIC DNA]</scope>
    <source>
        <tissue evidence="3">Muscle</tissue>
    </source>
</reference>
<keyword evidence="2" id="KW-0732">Signal</keyword>
<evidence type="ECO:0000313" key="4">
    <source>
        <dbReference type="Proteomes" id="UP000283509"/>
    </source>
</evidence>
<organism evidence="3 4">
    <name type="scientific">Penaeus vannamei</name>
    <name type="common">Whiteleg shrimp</name>
    <name type="synonym">Litopenaeus vannamei</name>
    <dbReference type="NCBI Taxonomy" id="6689"/>
    <lineage>
        <taxon>Eukaryota</taxon>
        <taxon>Metazoa</taxon>
        <taxon>Ecdysozoa</taxon>
        <taxon>Arthropoda</taxon>
        <taxon>Crustacea</taxon>
        <taxon>Multicrustacea</taxon>
        <taxon>Malacostraca</taxon>
        <taxon>Eumalacostraca</taxon>
        <taxon>Eucarida</taxon>
        <taxon>Decapoda</taxon>
        <taxon>Dendrobranchiata</taxon>
        <taxon>Penaeoidea</taxon>
        <taxon>Penaeidae</taxon>
        <taxon>Penaeus</taxon>
    </lineage>
</organism>
<evidence type="ECO:0000256" key="2">
    <source>
        <dbReference type="SAM" id="SignalP"/>
    </source>
</evidence>
<accession>A0A3R7M0P9</accession>
<feature type="signal peptide" evidence="2">
    <location>
        <begin position="1"/>
        <end position="24"/>
    </location>
</feature>
<name>A0A3R7M0P9_PENVA</name>
<protein>
    <submittedName>
        <fullName evidence="3">Uncharacterized protein</fullName>
    </submittedName>
</protein>
<gene>
    <name evidence="3" type="ORF">C7M84_017947</name>
</gene>
<dbReference type="EMBL" id="QCYY01003318">
    <property type="protein sequence ID" value="ROT64134.1"/>
    <property type="molecule type" value="Genomic_DNA"/>
</dbReference>